<keyword evidence="3" id="KW-0963">Cytoplasm</keyword>
<evidence type="ECO:0000256" key="6">
    <source>
        <dbReference type="SAM" id="MobiDB-lite"/>
    </source>
</evidence>
<organism evidence="8 9">
    <name type="scientific">Cyanistes caeruleus</name>
    <name type="common">Eurasian blue tit</name>
    <name type="synonym">Parus caeruleus</name>
    <dbReference type="NCBI Taxonomy" id="156563"/>
    <lineage>
        <taxon>Eukaryota</taxon>
        <taxon>Metazoa</taxon>
        <taxon>Chordata</taxon>
        <taxon>Craniata</taxon>
        <taxon>Vertebrata</taxon>
        <taxon>Euteleostomi</taxon>
        <taxon>Archelosauria</taxon>
        <taxon>Archosauria</taxon>
        <taxon>Dinosauria</taxon>
        <taxon>Saurischia</taxon>
        <taxon>Theropoda</taxon>
        <taxon>Coelurosauria</taxon>
        <taxon>Aves</taxon>
        <taxon>Neognathae</taxon>
        <taxon>Neoaves</taxon>
        <taxon>Telluraves</taxon>
        <taxon>Australaves</taxon>
        <taxon>Passeriformes</taxon>
        <taxon>Paridae</taxon>
        <taxon>Cyanistes</taxon>
    </lineage>
</organism>
<feature type="region of interest" description="Disordered" evidence="6">
    <location>
        <begin position="554"/>
        <end position="573"/>
    </location>
</feature>
<feature type="compositionally biased region" description="Polar residues" evidence="6">
    <location>
        <begin position="102"/>
        <end position="125"/>
    </location>
</feature>
<dbReference type="GO" id="GO:0005813">
    <property type="term" value="C:centrosome"/>
    <property type="evidence" value="ECO:0007669"/>
    <property type="project" value="TreeGrafter"/>
</dbReference>
<dbReference type="GO" id="GO:0072686">
    <property type="term" value="C:mitotic spindle"/>
    <property type="evidence" value="ECO:0007669"/>
    <property type="project" value="TreeGrafter"/>
</dbReference>
<feature type="region of interest" description="Disordered" evidence="6">
    <location>
        <begin position="353"/>
        <end position="372"/>
    </location>
</feature>
<evidence type="ECO:0000256" key="1">
    <source>
        <dbReference type="ARBA" id="ARBA00004245"/>
    </source>
</evidence>
<feature type="compositionally biased region" description="Polar residues" evidence="6">
    <location>
        <begin position="241"/>
        <end position="258"/>
    </location>
</feature>
<evidence type="ECO:0000313" key="9">
    <source>
        <dbReference type="Proteomes" id="UP000694410"/>
    </source>
</evidence>
<evidence type="ECO:0000256" key="3">
    <source>
        <dbReference type="ARBA" id="ARBA00022490"/>
    </source>
</evidence>
<evidence type="ECO:0000256" key="5">
    <source>
        <dbReference type="ARBA" id="ARBA00023212"/>
    </source>
</evidence>
<feature type="compositionally biased region" description="Polar residues" evidence="6">
    <location>
        <begin position="318"/>
        <end position="328"/>
    </location>
</feature>
<feature type="region of interest" description="Disordered" evidence="6">
    <location>
        <begin position="270"/>
        <end position="338"/>
    </location>
</feature>
<proteinExistence type="inferred from homology"/>
<dbReference type="PANTHER" id="PTHR47078">
    <property type="entry name" value="CYTOSKELETON-ASSOCIATED PROTEIN 2-LIKE"/>
    <property type="match status" value="1"/>
</dbReference>
<gene>
    <name evidence="8" type="primary">CKAP2L</name>
</gene>
<evidence type="ECO:0000313" key="8">
    <source>
        <dbReference type="Ensembl" id="ENSCCEP00000012733.1"/>
    </source>
</evidence>
<dbReference type="OrthoDB" id="6288182at2759"/>
<sequence length="682" mass="75529">MEGAVQRRSRLQNCQAAKERLKYPSAKPFLKDWTNHLNPPLEPVSKLKHVDRNKKDVLGNVMEGAQEDGKLGAKSTQHTGHIAQKKPSNTSRRAGGACPAQPGNTMTIPASAQTRGRLPPSSSGHLNPKRNQKSTQETVTAAAPQVESDHPPPGAPHSLNEGLQNRLVCHKENLDPQIPTSPELIRTFQSDANSIRKKRVLAHKQSSAVMSRPVLGPKDRISNRQAKEEPVLDKFRKTLSESKSISPNTSIRTQPLQPSQFLPASAELLYKNPGTNQGKTSTVRQPGTAPGGSLKHHSQPSPVRRFPTKPPTLGKPRGTTNVKSSLKSGVTLPWPRPMIKEGMDRKDIKVVPPGHTAASHGTDHPNQSHSIHNSKTHVFEDDLRSRKHQLKPELPKASGTQARCIPRIPSAADRKKQLEEWLASKGKKYKRPPMMLLQKQAVKLSCRKVKAKEKQENPEQHCLAKINSIFTECLKLIEEGVHAEELSAVLSLVPKAEKFAKFWICQAKLLARSGPFDVLQLYREAVSAGAEPVEELRETALSILKDAGQKWEEEKVEEPISREPTTPCAGERQPIALTPGLVGRPMTSLHFSVKLRVTSASRGKEFLESPELKFLTPVRRSLRIERARSHYPEMLKDHDPVVSSLSEILDAEEETCFFFQKNMALPEVTELEGLGSQPLKSS</sequence>
<keyword evidence="9" id="KW-1185">Reference proteome</keyword>
<reference evidence="8" key="2">
    <citation type="submission" date="2025-09" db="UniProtKB">
        <authorList>
            <consortium name="Ensembl"/>
        </authorList>
    </citation>
    <scope>IDENTIFICATION</scope>
</reference>
<dbReference type="InterPro" id="IPR052855">
    <property type="entry name" value="CKAP2-like"/>
</dbReference>
<dbReference type="PANTHER" id="PTHR47078:SF1">
    <property type="entry name" value="CYTOSKELETON-ASSOCIATED PROTEIN 2-LIKE"/>
    <property type="match status" value="1"/>
</dbReference>
<keyword evidence="5" id="KW-0206">Cytoskeleton</keyword>
<protein>
    <submittedName>
        <fullName evidence="8">Cytoskeleton associated protein 2 like</fullName>
    </submittedName>
</protein>
<reference evidence="8" key="1">
    <citation type="submission" date="2025-08" db="UniProtKB">
        <authorList>
            <consortium name="Ensembl"/>
        </authorList>
    </citation>
    <scope>IDENTIFICATION</scope>
</reference>
<evidence type="ECO:0000256" key="4">
    <source>
        <dbReference type="ARBA" id="ARBA00022553"/>
    </source>
</evidence>
<dbReference type="Ensembl" id="ENSCCET00000019859.1">
    <property type="protein sequence ID" value="ENSCCEP00000012733.1"/>
    <property type="gene ID" value="ENSCCEG00000012273.1"/>
</dbReference>
<dbReference type="KEGG" id="ccae:111938922"/>
<feature type="domain" description="Cytoskeleton-associated protein 2 C-terminal" evidence="7">
    <location>
        <begin position="611"/>
        <end position="665"/>
    </location>
</feature>
<comment type="subcellular location">
    <subcellularLocation>
        <location evidence="1">Cytoplasm</location>
        <location evidence="1">Cytoskeleton</location>
    </subcellularLocation>
</comment>
<evidence type="ECO:0000259" key="7">
    <source>
        <dbReference type="Pfam" id="PF15297"/>
    </source>
</evidence>
<name>A0A8C0UTE2_CYACU</name>
<dbReference type="RefSeq" id="XP_023796650.1">
    <property type="nucleotide sequence ID" value="XM_023940882.1"/>
</dbReference>
<accession>A0A8C0UTE2</accession>
<dbReference type="AlphaFoldDB" id="A0A8C0UTE2"/>
<dbReference type="Pfam" id="PF15297">
    <property type="entry name" value="CKAP2_C"/>
    <property type="match status" value="2"/>
</dbReference>
<feature type="domain" description="Cytoskeleton-associated protein 2 C-terminal" evidence="7">
    <location>
        <begin position="408"/>
        <end position="550"/>
    </location>
</feature>
<dbReference type="InterPro" id="IPR029197">
    <property type="entry name" value="CKAP2_C"/>
</dbReference>
<dbReference type="GeneID" id="111938922"/>
<dbReference type="GO" id="GO:0005829">
    <property type="term" value="C:cytosol"/>
    <property type="evidence" value="ECO:0007669"/>
    <property type="project" value="TreeGrafter"/>
</dbReference>
<dbReference type="Proteomes" id="UP000694410">
    <property type="component" value="Unplaced"/>
</dbReference>
<dbReference type="CTD" id="150468"/>
<evidence type="ECO:0000256" key="2">
    <source>
        <dbReference type="ARBA" id="ARBA00009468"/>
    </source>
</evidence>
<comment type="similarity">
    <text evidence="2">Belongs to the CKAP2 family.</text>
</comment>
<feature type="compositionally biased region" description="Polar residues" evidence="6">
    <location>
        <begin position="273"/>
        <end position="285"/>
    </location>
</feature>
<keyword evidence="4" id="KW-0597">Phosphoprotein</keyword>
<feature type="region of interest" description="Disordered" evidence="6">
    <location>
        <begin position="239"/>
        <end position="258"/>
    </location>
</feature>
<feature type="region of interest" description="Disordered" evidence="6">
    <location>
        <begin position="68"/>
        <end position="161"/>
    </location>
</feature>